<feature type="domain" description="HTH cro/C1-type" evidence="1">
    <location>
        <begin position="6"/>
        <end position="73"/>
    </location>
</feature>
<evidence type="ECO:0000313" key="2">
    <source>
        <dbReference type="EMBL" id="MBB6674009.1"/>
    </source>
</evidence>
<name>A0A7X0RUN6_9BACL</name>
<sequence length="80" mass="8928">MLEWMLQQVMAERGIRSGAELMRLLQDKAGYRLSPPSVSALLTSQPKQMKRDTLDALCTALNCTPGELWVHKPMTQVKGA</sequence>
<accession>A0A7X0RUN6</accession>
<organism evidence="2 3">
    <name type="scientific">Cohnella nanjingensis</name>
    <dbReference type="NCBI Taxonomy" id="1387779"/>
    <lineage>
        <taxon>Bacteria</taxon>
        <taxon>Bacillati</taxon>
        <taxon>Bacillota</taxon>
        <taxon>Bacilli</taxon>
        <taxon>Bacillales</taxon>
        <taxon>Paenibacillaceae</taxon>
        <taxon>Cohnella</taxon>
    </lineage>
</organism>
<keyword evidence="3" id="KW-1185">Reference proteome</keyword>
<proteinExistence type="predicted"/>
<protein>
    <submittedName>
        <fullName evidence="2">Helix-turn-helix transcriptional regulator</fullName>
    </submittedName>
</protein>
<dbReference type="RefSeq" id="WP_185671872.1">
    <property type="nucleotide sequence ID" value="NZ_JACJVP010000043.1"/>
</dbReference>
<dbReference type="AlphaFoldDB" id="A0A7X0RUN6"/>
<dbReference type="EMBL" id="JACJVP010000043">
    <property type="protein sequence ID" value="MBB6674009.1"/>
    <property type="molecule type" value="Genomic_DNA"/>
</dbReference>
<dbReference type="SUPFAM" id="SSF47413">
    <property type="entry name" value="lambda repressor-like DNA-binding domains"/>
    <property type="match status" value="1"/>
</dbReference>
<evidence type="ECO:0000259" key="1">
    <source>
        <dbReference type="Pfam" id="PF13443"/>
    </source>
</evidence>
<evidence type="ECO:0000313" key="3">
    <source>
        <dbReference type="Proteomes" id="UP000547209"/>
    </source>
</evidence>
<dbReference type="Proteomes" id="UP000547209">
    <property type="component" value="Unassembled WGS sequence"/>
</dbReference>
<dbReference type="InterPro" id="IPR001387">
    <property type="entry name" value="Cro/C1-type_HTH"/>
</dbReference>
<reference evidence="2 3" key="1">
    <citation type="submission" date="2020-08" db="EMBL/GenBank/DDBJ databases">
        <title>Cohnella phylogeny.</title>
        <authorList>
            <person name="Dunlap C."/>
        </authorList>
    </citation>
    <scope>NUCLEOTIDE SEQUENCE [LARGE SCALE GENOMIC DNA]</scope>
    <source>
        <strain evidence="2 3">DSM 28246</strain>
    </source>
</reference>
<dbReference type="InterPro" id="IPR010982">
    <property type="entry name" value="Lambda_DNA-bd_dom_sf"/>
</dbReference>
<gene>
    <name evidence="2" type="ORF">H7C19_25315</name>
</gene>
<comment type="caution">
    <text evidence="2">The sequence shown here is derived from an EMBL/GenBank/DDBJ whole genome shotgun (WGS) entry which is preliminary data.</text>
</comment>
<dbReference type="GO" id="GO:0003677">
    <property type="term" value="F:DNA binding"/>
    <property type="evidence" value="ECO:0007669"/>
    <property type="project" value="InterPro"/>
</dbReference>
<dbReference type="Pfam" id="PF13443">
    <property type="entry name" value="HTH_26"/>
    <property type="match status" value="1"/>
</dbReference>